<name>A0A183CL29_GLOPA</name>
<sequence length="318" mass="35389">MLNIVLVSARKLGAYGQGVAGADVIALRLNSAIKMHKLTLQPSSTTGPTIDYYDCGQFGAEICQHCGALQLRNEATAVKQGRQSHCCSNGQCHTEQMKADYADLQSPPILFTELVEAKDEQLREEFLNNTMPLNNTFAFASVHSEKAPDDQMAGRKDTVKYNGEYSFQFSDLKAVQGRRPTFAQVYTLMPEDAQQLRSESINAVLQKQIKRDIVKALEQLMRANPYGQAFTTAGAKIAEAAMKNRGELPPIPSIRFWVCDKAGKMRELKSGMPQLDPCCFPLLHPKGTPGWRCSRKDLLALLLLTCIWMQQGRKKLSM</sequence>
<keyword evidence="1" id="KW-1185">Reference proteome</keyword>
<dbReference type="Proteomes" id="UP000050741">
    <property type="component" value="Unassembled WGS sequence"/>
</dbReference>
<dbReference type="WBParaSite" id="GPLIN_001358500">
    <property type="protein sequence ID" value="GPLIN_001358500"/>
    <property type="gene ID" value="GPLIN_001358500"/>
</dbReference>
<reference evidence="2" key="3">
    <citation type="submission" date="2016-06" db="UniProtKB">
        <authorList>
            <consortium name="WormBaseParasite"/>
        </authorList>
    </citation>
    <scope>IDENTIFICATION</scope>
</reference>
<organism evidence="1 2">
    <name type="scientific">Globodera pallida</name>
    <name type="common">Potato cyst nematode worm</name>
    <name type="synonym">Heterodera pallida</name>
    <dbReference type="NCBI Taxonomy" id="36090"/>
    <lineage>
        <taxon>Eukaryota</taxon>
        <taxon>Metazoa</taxon>
        <taxon>Ecdysozoa</taxon>
        <taxon>Nematoda</taxon>
        <taxon>Chromadorea</taxon>
        <taxon>Rhabditida</taxon>
        <taxon>Tylenchina</taxon>
        <taxon>Tylenchomorpha</taxon>
        <taxon>Tylenchoidea</taxon>
        <taxon>Heteroderidae</taxon>
        <taxon>Heteroderinae</taxon>
        <taxon>Globodera</taxon>
    </lineage>
</organism>
<dbReference type="AlphaFoldDB" id="A0A183CL29"/>
<reference evidence="1" key="2">
    <citation type="submission" date="2014-05" db="EMBL/GenBank/DDBJ databases">
        <title>The genome and life-stage specific transcriptomes of Globodera pallida elucidate key aspects of plant parasitism by a cyst nematode.</title>
        <authorList>
            <person name="Cotton J.A."/>
            <person name="Lilley C.J."/>
            <person name="Jones L.M."/>
            <person name="Kikuchi T."/>
            <person name="Reid A.J."/>
            <person name="Thorpe P."/>
            <person name="Tsai I.J."/>
            <person name="Beasley H."/>
            <person name="Blok V."/>
            <person name="Cock P.J.A."/>
            <person name="Van den Akker S.E."/>
            <person name="Holroyd N."/>
            <person name="Hunt M."/>
            <person name="Mantelin S."/>
            <person name="Naghra H."/>
            <person name="Pain A."/>
            <person name="Palomares-Rius J.E."/>
            <person name="Zarowiecki M."/>
            <person name="Berriman M."/>
            <person name="Jones J.T."/>
            <person name="Urwin P.E."/>
        </authorList>
    </citation>
    <scope>NUCLEOTIDE SEQUENCE [LARGE SCALE GENOMIC DNA]</scope>
    <source>
        <strain evidence="1">Lindley</strain>
    </source>
</reference>
<evidence type="ECO:0000313" key="2">
    <source>
        <dbReference type="WBParaSite" id="GPLIN_001358500"/>
    </source>
</evidence>
<reference evidence="1" key="1">
    <citation type="submission" date="2013-12" db="EMBL/GenBank/DDBJ databases">
        <authorList>
            <person name="Aslett M."/>
        </authorList>
    </citation>
    <scope>NUCLEOTIDE SEQUENCE [LARGE SCALE GENOMIC DNA]</scope>
    <source>
        <strain evidence="1">Lindley</strain>
    </source>
</reference>
<protein>
    <submittedName>
        <fullName evidence="2">DUF1738 domain-containing protein</fullName>
    </submittedName>
</protein>
<accession>A0A183CL29</accession>
<proteinExistence type="predicted"/>
<evidence type="ECO:0000313" key="1">
    <source>
        <dbReference type="Proteomes" id="UP000050741"/>
    </source>
</evidence>